<dbReference type="InterPro" id="IPR036249">
    <property type="entry name" value="Thioredoxin-like_sf"/>
</dbReference>
<dbReference type="SUPFAM" id="SSF52833">
    <property type="entry name" value="Thioredoxin-like"/>
    <property type="match status" value="1"/>
</dbReference>
<reference evidence="1 2" key="1">
    <citation type="journal article" date="2015" name="Genome Announc.">
        <title>Expanding the biotechnology potential of lactobacilli through comparative genomics of 213 strains and associated genera.</title>
        <authorList>
            <person name="Sun Z."/>
            <person name="Harris H.M."/>
            <person name="McCann A."/>
            <person name="Guo C."/>
            <person name="Argimon S."/>
            <person name="Zhang W."/>
            <person name="Yang X."/>
            <person name="Jeffery I.B."/>
            <person name="Cooney J.C."/>
            <person name="Kagawa T.F."/>
            <person name="Liu W."/>
            <person name="Song Y."/>
            <person name="Salvetti E."/>
            <person name="Wrobel A."/>
            <person name="Rasinkangas P."/>
            <person name="Parkhill J."/>
            <person name="Rea M.C."/>
            <person name="O'Sullivan O."/>
            <person name="Ritari J."/>
            <person name="Douillard F.P."/>
            <person name="Paul Ross R."/>
            <person name="Yang R."/>
            <person name="Briner A.E."/>
            <person name="Felis G.E."/>
            <person name="de Vos W.M."/>
            <person name="Barrangou R."/>
            <person name="Klaenhammer T.R."/>
            <person name="Caufield P.W."/>
            <person name="Cui Y."/>
            <person name="Zhang H."/>
            <person name="O'Toole P.W."/>
        </authorList>
    </citation>
    <scope>NUCLEOTIDE SEQUENCE [LARGE SCALE GENOMIC DNA]</scope>
    <source>
        <strain evidence="1 2">DSM 15353</strain>
    </source>
</reference>
<organism evidence="1 2">
    <name type="scientific">Ligilactobacillus acidipiscis</name>
    <dbReference type="NCBI Taxonomy" id="89059"/>
    <lineage>
        <taxon>Bacteria</taxon>
        <taxon>Bacillati</taxon>
        <taxon>Bacillota</taxon>
        <taxon>Bacilli</taxon>
        <taxon>Lactobacillales</taxon>
        <taxon>Lactobacillaceae</taxon>
        <taxon>Ligilactobacillus</taxon>
    </lineage>
</organism>
<sequence length="227" mass="26051">MEETILLEMYLFINPIGSTCYHAEQNILDMIQEAREDVRFRFIPLMNMQSVQDIMEMNGKSRTDLATRNKLVMNIYHAALDFKASLFQGKKRGRNFLLSIQRQMEYSVDGNYTNDIAMQAALESGLDKEMFIHDRNSEFTAKSFMKDQKTSAEMNVKHHPTVVLFNVKGYDCGIAMDACKSDHVLKEILAGRMPTDLVEKDCGCHSQMNSFLKSNRTPLKIQIDSNN</sequence>
<gene>
    <name evidence="1" type="ORF">IV43_GL001616</name>
</gene>
<proteinExistence type="predicted"/>
<evidence type="ECO:0000313" key="2">
    <source>
        <dbReference type="Proteomes" id="UP000051491"/>
    </source>
</evidence>
<name>A0A0R2JZ93_9LACO</name>
<dbReference type="AlphaFoldDB" id="A0A0R2JZ93"/>
<dbReference type="Proteomes" id="UP000051491">
    <property type="component" value="Unassembled WGS sequence"/>
</dbReference>
<protein>
    <recommendedName>
        <fullName evidence="3">Dithiol-disulfide isomerase</fullName>
    </recommendedName>
</protein>
<dbReference type="PATRIC" id="fig|89059.3.peg.1724"/>
<dbReference type="STRING" id="89059.LAC1533_1565"/>
<dbReference type="Gene3D" id="3.40.30.10">
    <property type="entry name" value="Glutaredoxin"/>
    <property type="match status" value="1"/>
</dbReference>
<dbReference type="EMBL" id="JQBK01000050">
    <property type="protein sequence ID" value="KRN82515.1"/>
    <property type="molecule type" value="Genomic_DNA"/>
</dbReference>
<dbReference type="Pfam" id="PF13743">
    <property type="entry name" value="Thioredoxin_5"/>
    <property type="match status" value="1"/>
</dbReference>
<evidence type="ECO:0008006" key="3">
    <source>
        <dbReference type="Google" id="ProtNLM"/>
    </source>
</evidence>
<accession>A0A0R2JZ93</accession>
<comment type="caution">
    <text evidence="1">The sequence shown here is derived from an EMBL/GenBank/DDBJ whole genome shotgun (WGS) entry which is preliminary data.</text>
</comment>
<evidence type="ECO:0000313" key="1">
    <source>
        <dbReference type="EMBL" id="KRN82515.1"/>
    </source>
</evidence>